<feature type="transmembrane region" description="Helical" evidence="1">
    <location>
        <begin position="73"/>
        <end position="91"/>
    </location>
</feature>
<feature type="transmembrane region" description="Helical" evidence="1">
    <location>
        <begin position="103"/>
        <end position="124"/>
    </location>
</feature>
<evidence type="ECO:0000313" key="2">
    <source>
        <dbReference type="EMBL" id="GGF90211.1"/>
    </source>
</evidence>
<protein>
    <submittedName>
        <fullName evidence="2">Uncharacterized protein</fullName>
    </submittedName>
</protein>
<evidence type="ECO:0000313" key="3">
    <source>
        <dbReference type="Proteomes" id="UP000636949"/>
    </source>
</evidence>
<dbReference type="SUPFAM" id="SSF103473">
    <property type="entry name" value="MFS general substrate transporter"/>
    <property type="match status" value="1"/>
</dbReference>
<name>A0A8J3E826_9GAMM</name>
<dbReference type="RefSeq" id="WP_117001539.1">
    <property type="nucleotide sequence ID" value="NZ_BMJS01000003.1"/>
</dbReference>
<proteinExistence type="predicted"/>
<dbReference type="OrthoDB" id="5605593at2"/>
<dbReference type="InterPro" id="IPR036259">
    <property type="entry name" value="MFS_trans_sf"/>
</dbReference>
<keyword evidence="1" id="KW-0812">Transmembrane</keyword>
<keyword evidence="1" id="KW-0472">Membrane</keyword>
<dbReference type="EMBL" id="BMJS01000003">
    <property type="protein sequence ID" value="GGF90211.1"/>
    <property type="molecule type" value="Genomic_DNA"/>
</dbReference>
<comment type="caution">
    <text evidence="2">The sequence shown here is derived from an EMBL/GenBank/DDBJ whole genome shotgun (WGS) entry which is preliminary data.</text>
</comment>
<reference evidence="2" key="2">
    <citation type="submission" date="2020-09" db="EMBL/GenBank/DDBJ databases">
        <authorList>
            <person name="Sun Q."/>
            <person name="Zhou Y."/>
        </authorList>
    </citation>
    <scope>NUCLEOTIDE SEQUENCE</scope>
    <source>
        <strain evidence="2">CGMCC 1.15758</strain>
    </source>
</reference>
<organism evidence="2 3">
    <name type="scientific">Cysteiniphilum litorale</name>
    <dbReference type="NCBI Taxonomy" id="2056700"/>
    <lineage>
        <taxon>Bacteria</taxon>
        <taxon>Pseudomonadati</taxon>
        <taxon>Pseudomonadota</taxon>
        <taxon>Gammaproteobacteria</taxon>
        <taxon>Thiotrichales</taxon>
        <taxon>Fastidiosibacteraceae</taxon>
        <taxon>Cysteiniphilum</taxon>
    </lineage>
</organism>
<dbReference type="Gene3D" id="1.20.1720.10">
    <property type="entry name" value="Multidrug resistance protein D"/>
    <property type="match status" value="1"/>
</dbReference>
<reference evidence="2" key="1">
    <citation type="journal article" date="2014" name="Int. J. Syst. Evol. Microbiol.">
        <title>Complete genome sequence of Corynebacterium casei LMG S-19264T (=DSM 44701T), isolated from a smear-ripened cheese.</title>
        <authorList>
            <consortium name="US DOE Joint Genome Institute (JGI-PGF)"/>
            <person name="Walter F."/>
            <person name="Albersmeier A."/>
            <person name="Kalinowski J."/>
            <person name="Ruckert C."/>
        </authorList>
    </citation>
    <scope>NUCLEOTIDE SEQUENCE</scope>
    <source>
        <strain evidence="2">CGMCC 1.15758</strain>
    </source>
</reference>
<dbReference type="Proteomes" id="UP000636949">
    <property type="component" value="Unassembled WGS sequence"/>
</dbReference>
<feature type="transmembrane region" description="Helical" evidence="1">
    <location>
        <begin position="12"/>
        <end position="37"/>
    </location>
</feature>
<keyword evidence="1" id="KW-1133">Transmembrane helix</keyword>
<dbReference type="AlphaFoldDB" id="A0A8J3E826"/>
<accession>A0A8J3E826</accession>
<gene>
    <name evidence="2" type="ORF">GCM10010995_04410</name>
</gene>
<feature type="transmembrane region" description="Helical" evidence="1">
    <location>
        <begin position="49"/>
        <end position="67"/>
    </location>
</feature>
<dbReference type="PROSITE" id="PS51257">
    <property type="entry name" value="PROKAR_LIPOPROTEIN"/>
    <property type="match status" value="1"/>
</dbReference>
<keyword evidence="3" id="KW-1185">Reference proteome</keyword>
<feature type="transmembrane region" description="Helical" evidence="1">
    <location>
        <begin position="136"/>
        <end position="158"/>
    </location>
</feature>
<evidence type="ECO:0000256" key="1">
    <source>
        <dbReference type="SAM" id="Phobius"/>
    </source>
</evidence>
<sequence length="166" mass="18278">MTNIKPLLTTDLGISIISYNIILVLITSCYIVGILCFRRLAHLSHRAQYRISALCCFAVMTVLFGLLPLTLLNTLICITLLCFCAGFFVPLSTGSAMQHIQKAHGSAAATISFAVTFTISIWTYVQAHSHFSTYHFMLFALWVTLIASSLLSIIILNVKNTTMPTA</sequence>